<dbReference type="Pfam" id="PF01035">
    <property type="entry name" value="DNA_binding_1"/>
    <property type="match status" value="1"/>
</dbReference>
<dbReference type="GO" id="GO:0043565">
    <property type="term" value="F:sequence-specific DNA binding"/>
    <property type="evidence" value="ECO:0007669"/>
    <property type="project" value="InterPro"/>
</dbReference>
<evidence type="ECO:0000256" key="3">
    <source>
        <dbReference type="ARBA" id="ARBA00011918"/>
    </source>
</evidence>
<gene>
    <name evidence="15" type="ORF">F753_23895</name>
</gene>
<dbReference type="Gene3D" id="1.10.10.60">
    <property type="entry name" value="Homeodomain-like"/>
    <property type="match status" value="1"/>
</dbReference>
<accession>V4PLD8</accession>
<evidence type="ECO:0000256" key="5">
    <source>
        <dbReference type="ARBA" id="ARBA00022679"/>
    </source>
</evidence>
<dbReference type="SUPFAM" id="SSF53155">
    <property type="entry name" value="Methylated DNA-protein cysteine methyltransferase domain"/>
    <property type="match status" value="1"/>
</dbReference>
<comment type="cofactor">
    <cofactor evidence="13">
        <name>Zn(2+)</name>
        <dbReference type="ChEBI" id="CHEBI:29105"/>
    </cofactor>
    <text evidence="13">Binds 1 zinc ion per subunit.</text>
</comment>
<dbReference type="InterPro" id="IPR001497">
    <property type="entry name" value="MethylDNA_cys_MeTrfase_AS"/>
</dbReference>
<feature type="domain" description="HTH araC/xylS-type" evidence="14">
    <location>
        <begin position="138"/>
        <end position="206"/>
    </location>
</feature>
<dbReference type="PIRSF" id="PIRSF000409">
    <property type="entry name" value="Ada"/>
    <property type="match status" value="1"/>
</dbReference>
<feature type="binding site" evidence="13">
    <location>
        <position position="83"/>
    </location>
    <ligand>
        <name>Zn(2+)</name>
        <dbReference type="ChEBI" id="CHEBI:29105"/>
    </ligand>
</feature>
<keyword evidence="9" id="KW-0804">Transcription</keyword>
<dbReference type="InterPro" id="IPR008332">
    <property type="entry name" value="MethylG_MeTrfase_N"/>
</dbReference>
<comment type="caution">
    <text evidence="15">The sequence shown here is derived from an EMBL/GenBank/DDBJ whole genome shotgun (WGS) entry which is preliminary data.</text>
</comment>
<dbReference type="NCBIfam" id="NF011964">
    <property type="entry name" value="PRK15435.1"/>
    <property type="match status" value="1"/>
</dbReference>
<evidence type="ECO:0000256" key="7">
    <source>
        <dbReference type="ARBA" id="ARBA00023015"/>
    </source>
</evidence>
<dbReference type="InterPro" id="IPR036631">
    <property type="entry name" value="MGMT_N_sf"/>
</dbReference>
<evidence type="ECO:0000256" key="10">
    <source>
        <dbReference type="ARBA" id="ARBA00023204"/>
    </source>
</evidence>
<evidence type="ECO:0000259" key="14">
    <source>
        <dbReference type="PROSITE" id="PS01124"/>
    </source>
</evidence>
<dbReference type="InterPro" id="IPR004026">
    <property type="entry name" value="Ada_DNA_repair_Zn-bd"/>
</dbReference>
<dbReference type="InterPro" id="IPR036217">
    <property type="entry name" value="MethylDNA_cys_MeTrfase_DNAb"/>
</dbReference>
<feature type="active site" description="Nucleophile; methyl group acceptor from either O6-methylguanine or O4-methylthymine" evidence="12">
    <location>
        <position position="362"/>
    </location>
</feature>
<comment type="catalytic activity">
    <reaction evidence="1">
        <text>a 4-O-methyl-thymidine in DNA + L-cysteinyl-[protein] = a thymidine in DNA + S-methyl-L-cysteinyl-[protein]</text>
        <dbReference type="Rhea" id="RHEA:53428"/>
        <dbReference type="Rhea" id="RHEA-COMP:10131"/>
        <dbReference type="Rhea" id="RHEA-COMP:10132"/>
        <dbReference type="Rhea" id="RHEA-COMP:13555"/>
        <dbReference type="Rhea" id="RHEA-COMP:13556"/>
        <dbReference type="ChEBI" id="CHEBI:29950"/>
        <dbReference type="ChEBI" id="CHEBI:82612"/>
        <dbReference type="ChEBI" id="CHEBI:137386"/>
        <dbReference type="ChEBI" id="CHEBI:137387"/>
        <dbReference type="EC" id="2.1.1.63"/>
    </reaction>
</comment>
<sequence length="396" mass="43022">MQVLLGQGDAAGYGNHGAASMLPIDFESTLWIGARPVRTDNRSINQGSRAMLDQNRCWQALCERDAAFDGRFVFAVRSTGIFCRPSCPARRPARERTAFYTDPAAAQAAGYRPCRRCSPCGPSPSEQLDALVIAACRLLDETETPLPLQQLAARIGLSPAYLSRAFKARTGMTPRAWSAARRRERLETHLTEADSVLDAALAAGYSGTRAPYADAQALTPAQRRRKGAGETLRYALAPCPLGQLLVASSDKGICALLFGDDQTALEDELRSRFAAAQLQRDQEGLGEWLQAIVSQLEEPQRAAQLPLDLRGTAFQQRVWQALQQIPAGETRRYGELAATLGSHARAVARACASNPVGLLVPCHRVVGSHQALTGYRWGLERKAALLEREAQRDSGA</sequence>
<keyword evidence="10" id="KW-0234">DNA repair</keyword>
<dbReference type="PANTHER" id="PTHR10815">
    <property type="entry name" value="METHYLATED-DNA--PROTEIN-CYSTEINE METHYLTRANSFERASE"/>
    <property type="match status" value="1"/>
</dbReference>
<evidence type="ECO:0000256" key="6">
    <source>
        <dbReference type="ARBA" id="ARBA00022763"/>
    </source>
</evidence>
<keyword evidence="13" id="KW-0479">Metal-binding</keyword>
<feature type="binding site" evidence="13">
    <location>
        <position position="87"/>
    </location>
    <ligand>
        <name>Zn(2+)</name>
        <dbReference type="ChEBI" id="CHEBI:29105"/>
    </ligand>
</feature>
<evidence type="ECO:0000256" key="13">
    <source>
        <dbReference type="PIRSR" id="PIRSR000409-3"/>
    </source>
</evidence>
<dbReference type="AlphaFoldDB" id="V4PLD8"/>
<dbReference type="Pfam" id="PF12833">
    <property type="entry name" value="HTH_18"/>
    <property type="match status" value="1"/>
</dbReference>
<keyword evidence="13" id="KW-0862">Zinc</keyword>
<dbReference type="PROSITE" id="PS00374">
    <property type="entry name" value="MGMT"/>
    <property type="match status" value="1"/>
</dbReference>
<keyword evidence="6" id="KW-0227">DNA damage</keyword>
<dbReference type="Pfam" id="PF02805">
    <property type="entry name" value="Ada_Zn_binding"/>
    <property type="match status" value="1"/>
</dbReference>
<dbReference type="Gene3D" id="3.30.160.70">
    <property type="entry name" value="Methylated DNA-protein cysteine methyltransferase domain"/>
    <property type="match status" value="1"/>
</dbReference>
<dbReference type="PROSITE" id="PS01124">
    <property type="entry name" value="HTH_ARAC_FAMILY_2"/>
    <property type="match status" value="1"/>
</dbReference>
<evidence type="ECO:0000256" key="11">
    <source>
        <dbReference type="ARBA" id="ARBA00049348"/>
    </source>
</evidence>
<dbReference type="GO" id="GO:0006281">
    <property type="term" value="P:DNA repair"/>
    <property type="evidence" value="ECO:0007669"/>
    <property type="project" value="UniProtKB-KW"/>
</dbReference>
<evidence type="ECO:0000256" key="8">
    <source>
        <dbReference type="ARBA" id="ARBA00023159"/>
    </source>
</evidence>
<evidence type="ECO:0000313" key="15">
    <source>
        <dbReference type="EMBL" id="ESQ96885.1"/>
    </source>
</evidence>
<name>V4PLD8_STUCH</name>
<dbReference type="InterPro" id="IPR009057">
    <property type="entry name" value="Homeodomain-like_sf"/>
</dbReference>
<dbReference type="SUPFAM" id="SSF57884">
    <property type="entry name" value="Ada DNA repair protein, N-terminal domain (N-Ada 10)"/>
    <property type="match status" value="1"/>
</dbReference>
<dbReference type="GO" id="GO:0003908">
    <property type="term" value="F:methylated-DNA-[protein]-cysteine S-methyltransferase activity"/>
    <property type="evidence" value="ECO:0007669"/>
    <property type="project" value="UniProtKB-EC"/>
</dbReference>
<feature type="binding site" evidence="13">
    <location>
        <position position="114"/>
    </location>
    <ligand>
        <name>Zn(2+)</name>
        <dbReference type="ChEBI" id="CHEBI:29105"/>
    </ligand>
</feature>
<dbReference type="InterPro" id="IPR036388">
    <property type="entry name" value="WH-like_DNA-bd_sf"/>
</dbReference>
<keyword evidence="4" id="KW-0489">Methyltransferase</keyword>
<dbReference type="PATRIC" id="fig|1263865.4.peg.4586"/>
<protein>
    <recommendedName>
        <fullName evidence="3">methylated-DNA--[protein]-cysteine S-methyltransferase</fullName>
        <ecNumber evidence="3">2.1.1.63</ecNumber>
    </recommendedName>
</protein>
<dbReference type="Gene3D" id="1.10.10.10">
    <property type="entry name" value="Winged helix-like DNA-binding domain superfamily/Winged helix DNA-binding domain"/>
    <property type="match status" value="1"/>
</dbReference>
<keyword evidence="5" id="KW-0808">Transferase</keyword>
<dbReference type="InterPro" id="IPR016221">
    <property type="entry name" value="Bifunct_regulatory_prot_Ada"/>
</dbReference>
<feature type="binding site" evidence="13">
    <location>
        <position position="117"/>
    </location>
    <ligand>
        <name>Zn(2+)</name>
        <dbReference type="ChEBI" id="CHEBI:29105"/>
    </ligand>
</feature>
<dbReference type="PANTHER" id="PTHR10815:SF14">
    <property type="entry name" value="BIFUNCTIONAL TRANSCRIPTIONAL ACTIVATOR_DNA REPAIR ENZYME ADA"/>
    <property type="match status" value="1"/>
</dbReference>
<dbReference type="Gene3D" id="3.40.10.10">
    <property type="entry name" value="DNA Methylphosphotriester Repair Domain"/>
    <property type="match status" value="1"/>
</dbReference>
<dbReference type="InterPro" id="IPR035451">
    <property type="entry name" value="Ada-like_dom_sf"/>
</dbReference>
<evidence type="ECO:0000256" key="12">
    <source>
        <dbReference type="PIRSR" id="PIRSR000409-1"/>
    </source>
</evidence>
<dbReference type="InterPro" id="IPR018060">
    <property type="entry name" value="HTH_AraC"/>
</dbReference>
<evidence type="ECO:0000256" key="2">
    <source>
        <dbReference type="ARBA" id="ARBA00008711"/>
    </source>
</evidence>
<dbReference type="CDD" id="cd06445">
    <property type="entry name" value="ATase"/>
    <property type="match status" value="1"/>
</dbReference>
<keyword evidence="7" id="KW-0805">Transcription regulation</keyword>
<dbReference type="GO" id="GO:0008270">
    <property type="term" value="F:zinc ion binding"/>
    <property type="evidence" value="ECO:0007669"/>
    <property type="project" value="InterPro"/>
</dbReference>
<feature type="active site" description="Nucleophile; methyl group acceptor from methylphosphotriester" evidence="12">
    <location>
        <position position="83"/>
    </location>
</feature>
<dbReference type="SUPFAM" id="SSF46767">
    <property type="entry name" value="Methylated DNA-protein cysteine methyltransferase, C-terminal domain"/>
    <property type="match status" value="1"/>
</dbReference>
<evidence type="ECO:0000256" key="4">
    <source>
        <dbReference type="ARBA" id="ARBA00022603"/>
    </source>
</evidence>
<dbReference type="SMART" id="SM00342">
    <property type="entry name" value="HTH_ARAC"/>
    <property type="match status" value="1"/>
</dbReference>
<comment type="catalytic activity">
    <reaction evidence="11">
        <text>a 6-O-methyl-2'-deoxyguanosine in DNA + L-cysteinyl-[protein] = S-methyl-L-cysteinyl-[protein] + a 2'-deoxyguanosine in DNA</text>
        <dbReference type="Rhea" id="RHEA:24000"/>
        <dbReference type="Rhea" id="RHEA-COMP:10131"/>
        <dbReference type="Rhea" id="RHEA-COMP:10132"/>
        <dbReference type="Rhea" id="RHEA-COMP:11367"/>
        <dbReference type="Rhea" id="RHEA-COMP:11368"/>
        <dbReference type="ChEBI" id="CHEBI:29950"/>
        <dbReference type="ChEBI" id="CHEBI:82612"/>
        <dbReference type="ChEBI" id="CHEBI:85445"/>
        <dbReference type="ChEBI" id="CHEBI:85448"/>
        <dbReference type="EC" id="2.1.1.63"/>
    </reaction>
</comment>
<dbReference type="SUPFAM" id="SSF46689">
    <property type="entry name" value="Homeodomain-like"/>
    <property type="match status" value="1"/>
</dbReference>
<dbReference type="Pfam" id="PF02870">
    <property type="entry name" value="Methyltransf_1N"/>
    <property type="match status" value="1"/>
</dbReference>
<dbReference type="GO" id="GO:0032259">
    <property type="term" value="P:methylation"/>
    <property type="evidence" value="ECO:0007669"/>
    <property type="project" value="UniProtKB-KW"/>
</dbReference>
<keyword evidence="8" id="KW-0010">Activator</keyword>
<evidence type="ECO:0000313" key="16">
    <source>
        <dbReference type="Proteomes" id="UP000017822"/>
    </source>
</evidence>
<dbReference type="InterPro" id="IPR014048">
    <property type="entry name" value="MethylDNA_cys_MeTrfase_DNA-bd"/>
</dbReference>
<dbReference type="EMBL" id="AOFQ01000074">
    <property type="protein sequence ID" value="ESQ96885.1"/>
    <property type="molecule type" value="Genomic_DNA"/>
</dbReference>
<evidence type="ECO:0000256" key="1">
    <source>
        <dbReference type="ARBA" id="ARBA00001286"/>
    </source>
</evidence>
<comment type="similarity">
    <text evidence="2">Belongs to the MGMT family.</text>
</comment>
<dbReference type="GO" id="GO:0003700">
    <property type="term" value="F:DNA-binding transcription factor activity"/>
    <property type="evidence" value="ECO:0007669"/>
    <property type="project" value="InterPro"/>
</dbReference>
<dbReference type="EC" id="2.1.1.63" evidence="3"/>
<proteinExistence type="inferred from homology"/>
<dbReference type="Proteomes" id="UP000017822">
    <property type="component" value="Unassembled WGS sequence"/>
</dbReference>
<dbReference type="NCBIfam" id="TIGR00589">
    <property type="entry name" value="ogt"/>
    <property type="match status" value="1"/>
</dbReference>
<dbReference type="FunFam" id="1.10.10.10:FF:000214">
    <property type="entry name" value="Methylated-DNA--protein-cysteine methyltransferase"/>
    <property type="match status" value="1"/>
</dbReference>
<evidence type="ECO:0000256" key="9">
    <source>
        <dbReference type="ARBA" id="ARBA00023163"/>
    </source>
</evidence>
<reference evidence="15 16" key="1">
    <citation type="submission" date="2013-07" db="EMBL/GenBank/DDBJ databases">
        <authorList>
            <person name="Schaap P.J."/>
            <person name="Mehboob F."/>
            <person name="Oosterkamp M.J."/>
            <person name="de Vos W.M."/>
            <person name="Stams A.J.M."/>
            <person name="Koehorst J.J."/>
        </authorList>
    </citation>
    <scope>NUCLEOTIDE SEQUENCE [LARGE SCALE GENOMIC DNA]</scope>
    <source>
        <strain evidence="15 16">AW-1</strain>
    </source>
</reference>
<organism evidence="15 16">
    <name type="scientific">Stutzerimonas chloritidismutans AW-1</name>
    <dbReference type="NCBI Taxonomy" id="1263865"/>
    <lineage>
        <taxon>Bacteria</taxon>
        <taxon>Pseudomonadati</taxon>
        <taxon>Pseudomonadota</taxon>
        <taxon>Gammaproteobacteria</taxon>
        <taxon>Pseudomonadales</taxon>
        <taxon>Pseudomonadaceae</taxon>
        <taxon>Stutzerimonas</taxon>
    </lineage>
</organism>